<dbReference type="Proteomes" id="UP000732377">
    <property type="component" value="Unassembled WGS sequence"/>
</dbReference>
<proteinExistence type="predicted"/>
<reference evidence="1" key="1">
    <citation type="submission" date="2017-11" db="EMBL/GenBank/DDBJ databases">
        <title>Three new genomes from thermophilic consortium.</title>
        <authorList>
            <person name="Quaggio R."/>
            <person name="Amgarten D."/>
            <person name="Setubal J.C."/>
        </authorList>
    </citation>
    <scope>NUCLEOTIDE SEQUENCE</scope>
    <source>
        <strain evidence="1">ZCTH01-B2</strain>
    </source>
</reference>
<protein>
    <recommendedName>
        <fullName evidence="3">Spore germination protein</fullName>
    </recommendedName>
</protein>
<sequence>MRPRHMVTERGVALTIEFHIHMIKVNGIDSSSAFTIGTNLLIGFGSQSKSVSGGNAVTGDYSSLPSLVNAIDDRDYIDTPAWQVAQAE</sequence>
<gene>
    <name evidence="1" type="ORF">CWE10_02510</name>
</gene>
<dbReference type="InterPro" id="IPR019618">
    <property type="entry name" value="Spore_germination_GerPA"/>
</dbReference>
<dbReference type="AlphaFoldDB" id="A0A953LGB2"/>
<evidence type="ECO:0000313" key="2">
    <source>
        <dbReference type="Proteomes" id="UP000732377"/>
    </source>
</evidence>
<organism evidence="1 2">
    <name type="scientific">Symbiobacterium thermophilum</name>
    <dbReference type="NCBI Taxonomy" id="2734"/>
    <lineage>
        <taxon>Bacteria</taxon>
        <taxon>Bacillati</taxon>
        <taxon>Bacillota</taxon>
        <taxon>Clostridia</taxon>
        <taxon>Eubacteriales</taxon>
        <taxon>Symbiobacteriaceae</taxon>
        <taxon>Symbiobacterium</taxon>
    </lineage>
</organism>
<dbReference type="EMBL" id="PIUK01000012">
    <property type="protein sequence ID" value="MBY6275076.1"/>
    <property type="molecule type" value="Genomic_DNA"/>
</dbReference>
<name>A0A953LGB2_SYMTR</name>
<evidence type="ECO:0000313" key="1">
    <source>
        <dbReference type="EMBL" id="MBY6275076.1"/>
    </source>
</evidence>
<dbReference type="Pfam" id="PF10676">
    <property type="entry name" value="gerPA"/>
    <property type="match status" value="1"/>
</dbReference>
<evidence type="ECO:0008006" key="3">
    <source>
        <dbReference type="Google" id="ProtNLM"/>
    </source>
</evidence>
<accession>A0A953LGB2</accession>
<comment type="caution">
    <text evidence="1">The sequence shown here is derived from an EMBL/GenBank/DDBJ whole genome shotgun (WGS) entry which is preliminary data.</text>
</comment>